<accession>E0I9U1</accession>
<dbReference type="Pfam" id="PF06866">
    <property type="entry name" value="DUF1256"/>
    <property type="match status" value="1"/>
</dbReference>
<dbReference type="OrthoDB" id="9815953at2"/>
<name>E0I9U1_9BACL</name>
<protein>
    <submittedName>
        <fullName evidence="1">Sporulation protein YyaC</fullName>
    </submittedName>
</protein>
<sequence length="196" mass="20954">MGLRRRRQQVKPVEKKVSVTVDAQGIQTFLSGVAAKRQQGASIRFVCIGTDQSTGDAFGPLVGSMLKEYGWADVIGTLDRPLDAKQIAVQQISPREGTITITIDACLGKADSVGKYAVSEGPLRPGEGVGLKLDPIGDYAIAGVVNELGPKPYRTLQATSLYLVMEMAREAAGAIDRALRCQADGDSLANHKEELR</sequence>
<dbReference type="AlphaFoldDB" id="E0I9U1"/>
<keyword evidence="2" id="KW-1185">Reference proteome</keyword>
<dbReference type="NCBIfam" id="TIGR02841">
    <property type="entry name" value="spore_YyaC"/>
    <property type="match status" value="1"/>
</dbReference>
<evidence type="ECO:0000313" key="1">
    <source>
        <dbReference type="EMBL" id="EFM10518.1"/>
    </source>
</evidence>
<dbReference type="InterPro" id="IPR023430">
    <property type="entry name" value="Pept_HybD-like_dom_sf"/>
</dbReference>
<dbReference type="SUPFAM" id="SSF53163">
    <property type="entry name" value="HybD-like"/>
    <property type="match status" value="1"/>
</dbReference>
<dbReference type="eggNOG" id="ENOG5032WEB">
    <property type="taxonomic scope" value="Bacteria"/>
</dbReference>
<evidence type="ECO:0000313" key="2">
    <source>
        <dbReference type="Proteomes" id="UP000005387"/>
    </source>
</evidence>
<dbReference type="RefSeq" id="WP_006038422.1">
    <property type="nucleotide sequence ID" value="NZ_AEDD01000006.1"/>
</dbReference>
<proteinExistence type="predicted"/>
<dbReference type="STRING" id="717606.PaecuDRAFT_2428"/>
<dbReference type="EMBL" id="AEDD01000006">
    <property type="protein sequence ID" value="EFM10518.1"/>
    <property type="molecule type" value="Genomic_DNA"/>
</dbReference>
<dbReference type="Proteomes" id="UP000005387">
    <property type="component" value="Unassembled WGS sequence"/>
</dbReference>
<reference evidence="1 2" key="1">
    <citation type="submission" date="2010-07" db="EMBL/GenBank/DDBJ databases">
        <title>The draft genome of Paenibacillus curdlanolyticus YK9.</title>
        <authorList>
            <consortium name="US DOE Joint Genome Institute (JGI-PGF)"/>
            <person name="Lucas S."/>
            <person name="Copeland A."/>
            <person name="Lapidus A."/>
            <person name="Cheng J.-F."/>
            <person name="Bruce D."/>
            <person name="Goodwin L."/>
            <person name="Pitluck S."/>
            <person name="Land M.L."/>
            <person name="Hauser L."/>
            <person name="Chang Y.-J."/>
            <person name="Jeffries C."/>
            <person name="Anderson I.J."/>
            <person name="Johnson E."/>
            <person name="Loganathan U."/>
            <person name="Mulhopadhyay B."/>
            <person name="Kyrpides N."/>
            <person name="Woyke T.J."/>
        </authorList>
    </citation>
    <scope>NUCLEOTIDE SEQUENCE [LARGE SCALE GENOMIC DNA]</scope>
    <source>
        <strain evidence="1 2">YK9</strain>
    </source>
</reference>
<organism evidence="1 2">
    <name type="scientific">Paenibacillus curdlanolyticus YK9</name>
    <dbReference type="NCBI Taxonomy" id="717606"/>
    <lineage>
        <taxon>Bacteria</taxon>
        <taxon>Bacillati</taxon>
        <taxon>Bacillota</taxon>
        <taxon>Bacilli</taxon>
        <taxon>Bacillales</taxon>
        <taxon>Paenibacillaceae</taxon>
        <taxon>Paenibacillus</taxon>
    </lineage>
</organism>
<gene>
    <name evidence="1" type="ORF">PaecuDRAFT_2428</name>
</gene>
<dbReference type="InterPro" id="IPR009665">
    <property type="entry name" value="YyaC"/>
</dbReference>